<dbReference type="InterPro" id="IPR018163">
    <property type="entry name" value="Thr/Ala-tRNA-synth_IIc_edit"/>
</dbReference>
<keyword evidence="3 12" id="KW-0820">tRNA-binding</keyword>
<dbReference type="NCBIfam" id="TIGR00344">
    <property type="entry name" value="alaS"/>
    <property type="match status" value="1"/>
</dbReference>
<dbReference type="PANTHER" id="PTHR11777:SF9">
    <property type="entry name" value="ALANINE--TRNA LIGASE, CYTOPLASMIC"/>
    <property type="match status" value="1"/>
</dbReference>
<evidence type="ECO:0000256" key="4">
    <source>
        <dbReference type="ARBA" id="ARBA00022598"/>
    </source>
</evidence>
<evidence type="ECO:0000256" key="8">
    <source>
        <dbReference type="ARBA" id="ARBA00022917"/>
    </source>
</evidence>
<keyword evidence="5 12" id="KW-0547">Nucleotide-binding</keyword>
<dbReference type="SUPFAM" id="SSF55681">
    <property type="entry name" value="Class II aaRS and biotin synthetases"/>
    <property type="match status" value="1"/>
</dbReference>
<evidence type="ECO:0000313" key="15">
    <source>
        <dbReference type="EMBL" id="UUX34039.1"/>
    </source>
</evidence>
<sequence length="886" mass="99633">MSTLTSVQIRQMFLDFFEQKGHEVRPSESLIPINDPTLLWINSGVATLKKYFDGTEIPNNKRITNSQKSIRTNDIENVGITARHHTLFEMLGNFSIGDYFKKEAIAYAWEFLTSSEWIGFDPNLLYVTYYPEDLETKELWEQTEGFDPTHLVAVEGNFWDIGAGPCGPDTEIFYDRGESFNNLSEDDPENYPGGENERWLEIWNLVFSEFNHLPDDTYVPLPTKNVDTGMGLERIVSVIQETPTNFETDLFMPIIKQIERLTDGISYEESTDAKVSFKVIADHIRAVTFAISDGALPSNEGRGYILRRLIRRSVMHGRRLGIKGAFLSQLVPTIADIMGDYYVELRTNIEFVQQVILNEEERFHETIEGGESHLQAIIQQLKSEKQTVIPGEQAFQLYDTFGFPLELTEEIALENQLTVDHDGFNEQMQLQRERARAARSKEESMQVQSDVFREITSSFEFVGYTQLQTNASIKAIVLDNEKVNQLPADSQAWVIFNRSPFYAEMGGQVADTGGIYDGDQLLAEVLDVQKAPNGQYMHRLRTFDIPLNVEQSYTLIVDRSNRLHINQNHTATHLLHRSLKEVLGDHANQAGSYVGPDRLRFDFSHFGKVTDDELKQIANKVNYMIENAIDVDIREMPIDEAKEMGAMALFGEKYGNIVRVVNIGNESIELCGGTHVNNTNEIGTFKLISESGIGAGMRRIEALTGQAAIAEYQKNEQLLKSIQNELKVSQISQLMNRVQTLQEDVKESHSKIESLNARLLQNEAANLLNDVKVVNDYSYVVVNLADQDMEALRQLGDLWRQKASSNLLILVSAVEEKVNLMVLADDTAIEADLKAGDVIKPLAKIIGGGGGGRPQMAQAGGEDAQAIPQMINAIPETIQGLTQVEA</sequence>
<evidence type="ECO:0000256" key="11">
    <source>
        <dbReference type="ARBA" id="ARBA00048300"/>
    </source>
</evidence>
<dbReference type="InterPro" id="IPR002318">
    <property type="entry name" value="Ala-tRNA-lgiase_IIc"/>
</dbReference>
<dbReference type="Pfam" id="PF07973">
    <property type="entry name" value="tRNA_SAD"/>
    <property type="match status" value="1"/>
</dbReference>
<dbReference type="EC" id="6.1.1.7" evidence="12"/>
<evidence type="ECO:0000256" key="7">
    <source>
        <dbReference type="ARBA" id="ARBA00022884"/>
    </source>
</evidence>
<dbReference type="InterPro" id="IPR018165">
    <property type="entry name" value="Ala-tRNA-synth_IIc_core"/>
</dbReference>
<dbReference type="EMBL" id="CP102453">
    <property type="protein sequence ID" value="UUX34039.1"/>
    <property type="molecule type" value="Genomic_DNA"/>
</dbReference>
<dbReference type="InterPro" id="IPR018162">
    <property type="entry name" value="Ala-tRNA-ligase_IIc_anticod-bd"/>
</dbReference>
<keyword evidence="6 12" id="KW-0067">ATP-binding</keyword>
<feature type="binding site" evidence="12">
    <location>
        <position position="573"/>
    </location>
    <ligand>
        <name>Zn(2+)</name>
        <dbReference type="ChEBI" id="CHEBI:29105"/>
    </ligand>
</feature>
<dbReference type="Gene3D" id="3.10.310.40">
    <property type="match status" value="1"/>
</dbReference>
<evidence type="ECO:0000256" key="1">
    <source>
        <dbReference type="ARBA" id="ARBA00008226"/>
    </source>
</evidence>
<feature type="binding site" evidence="12">
    <location>
        <position position="569"/>
    </location>
    <ligand>
        <name>Zn(2+)</name>
        <dbReference type="ChEBI" id="CHEBI:29105"/>
    </ligand>
</feature>
<dbReference type="RefSeq" id="WP_313793541.1">
    <property type="nucleotide sequence ID" value="NZ_CP102453.1"/>
</dbReference>
<dbReference type="SUPFAM" id="SSF101353">
    <property type="entry name" value="Putative anticodon-binding domain of alanyl-tRNA synthetase (AlaRS)"/>
    <property type="match status" value="1"/>
</dbReference>
<evidence type="ECO:0000313" key="16">
    <source>
        <dbReference type="Proteomes" id="UP001315967"/>
    </source>
</evidence>
<comment type="similarity">
    <text evidence="1 12">Belongs to the class-II aminoacyl-tRNA synthetase family.</text>
</comment>
<evidence type="ECO:0000256" key="10">
    <source>
        <dbReference type="ARBA" id="ARBA00024779"/>
    </source>
</evidence>
<organism evidence="15 16">
    <name type="scientific">Fundicoccus culcitae</name>
    <dbReference type="NCBI Taxonomy" id="2969821"/>
    <lineage>
        <taxon>Bacteria</taxon>
        <taxon>Bacillati</taxon>
        <taxon>Bacillota</taxon>
        <taxon>Bacilli</taxon>
        <taxon>Lactobacillales</taxon>
        <taxon>Aerococcaceae</taxon>
        <taxon>Fundicoccus</taxon>
    </lineage>
</organism>
<reference evidence="15 16" key="1">
    <citation type="submission" date="2022-08" db="EMBL/GenBank/DDBJ databases">
        <title>Aerococcaceae sp. nov isolated from spoiled eye mask.</title>
        <authorList>
            <person name="Zhou G."/>
            <person name="Xie X.-B."/>
            <person name="Shi Q.-S."/>
            <person name="Wang Y.-S."/>
            <person name="Wen X."/>
            <person name="Peng H."/>
            <person name="Yang X.-J."/>
            <person name="Tao H.-B."/>
            <person name="Huang X.-M."/>
        </authorList>
    </citation>
    <scope>NUCLEOTIDE SEQUENCE [LARGE SCALE GENOMIC DNA]</scope>
    <source>
        <strain evidence="16">DM20194951</strain>
    </source>
</reference>
<feature type="binding site" evidence="12">
    <location>
        <position position="675"/>
    </location>
    <ligand>
        <name>Zn(2+)</name>
        <dbReference type="ChEBI" id="CHEBI:29105"/>
    </ligand>
</feature>
<dbReference type="InterPro" id="IPR050058">
    <property type="entry name" value="Ala-tRNA_ligase"/>
</dbReference>
<dbReference type="Gene3D" id="3.30.930.10">
    <property type="entry name" value="Bira Bifunctional Protein, Domain 2"/>
    <property type="match status" value="1"/>
</dbReference>
<dbReference type="InterPro" id="IPR018164">
    <property type="entry name" value="Ala-tRNA-synth_IIc_N"/>
</dbReference>
<dbReference type="SUPFAM" id="SSF50447">
    <property type="entry name" value="Translation proteins"/>
    <property type="match status" value="1"/>
</dbReference>
<keyword evidence="9 12" id="KW-0030">Aminoacyl-tRNA synthetase</keyword>
<dbReference type="PANTHER" id="PTHR11777">
    <property type="entry name" value="ALANYL-TRNA SYNTHETASE"/>
    <property type="match status" value="1"/>
</dbReference>
<evidence type="ECO:0000256" key="3">
    <source>
        <dbReference type="ARBA" id="ARBA00022555"/>
    </source>
</evidence>
<dbReference type="Pfam" id="PF02272">
    <property type="entry name" value="DHHA1"/>
    <property type="match status" value="1"/>
</dbReference>
<dbReference type="Gene3D" id="3.30.54.20">
    <property type="match status" value="1"/>
</dbReference>
<dbReference type="PROSITE" id="PS50860">
    <property type="entry name" value="AA_TRNA_LIGASE_II_ALA"/>
    <property type="match status" value="1"/>
</dbReference>
<dbReference type="InterPro" id="IPR003156">
    <property type="entry name" value="DHHA1_dom"/>
</dbReference>
<accession>A0ABY5P5T2</accession>
<keyword evidence="16" id="KW-1185">Reference proteome</keyword>
<dbReference type="Gene3D" id="3.30.980.10">
    <property type="entry name" value="Threonyl-trna Synthetase, Chain A, domain 2"/>
    <property type="match status" value="1"/>
</dbReference>
<keyword evidence="2 12" id="KW-0963">Cytoplasm</keyword>
<evidence type="ECO:0000256" key="13">
    <source>
        <dbReference type="SAM" id="Coils"/>
    </source>
</evidence>
<dbReference type="InterPro" id="IPR045864">
    <property type="entry name" value="aa-tRNA-synth_II/BPL/LPL"/>
</dbReference>
<dbReference type="CDD" id="cd00673">
    <property type="entry name" value="AlaRS_core"/>
    <property type="match status" value="1"/>
</dbReference>
<feature type="binding site" evidence="12">
    <location>
        <position position="671"/>
    </location>
    <ligand>
        <name>Zn(2+)</name>
        <dbReference type="ChEBI" id="CHEBI:29105"/>
    </ligand>
</feature>
<evidence type="ECO:0000259" key="14">
    <source>
        <dbReference type="PROSITE" id="PS50860"/>
    </source>
</evidence>
<comment type="domain">
    <text evidence="12">Consists of three domains; the N-terminal catalytic domain, the editing domain and the C-terminal C-Ala domain. The editing domain removes incorrectly charged amino acids, while the C-Ala domain, along with tRNA(Ala), serves as a bridge to cooperatively bring together the editing and aminoacylation centers thus stimulating deacylation of misacylated tRNAs.</text>
</comment>
<evidence type="ECO:0000256" key="5">
    <source>
        <dbReference type="ARBA" id="ARBA00022741"/>
    </source>
</evidence>
<dbReference type="SUPFAM" id="SSF55186">
    <property type="entry name" value="ThrRS/AlaRS common domain"/>
    <property type="match status" value="1"/>
</dbReference>
<dbReference type="InterPro" id="IPR009000">
    <property type="entry name" value="Transl_B-barrel_sf"/>
</dbReference>
<comment type="function">
    <text evidence="10 12">Catalyzes the attachment of alanine to tRNA(Ala) in a two-step reaction: alanine is first activated by ATP to form Ala-AMP and then transferred to the acceptor end of tRNA(Ala). Also edits incorrectly charged Ser-tRNA(Ala) and Gly-tRNA(Ala) via its editing domain.</text>
</comment>
<feature type="domain" description="Alanyl-transfer RNA synthetases family profile" evidence="14">
    <location>
        <begin position="4"/>
        <end position="714"/>
    </location>
</feature>
<keyword evidence="4 12" id="KW-0436">Ligase</keyword>
<dbReference type="Gene3D" id="6.10.250.550">
    <property type="match status" value="1"/>
</dbReference>
<dbReference type="SMART" id="SM00863">
    <property type="entry name" value="tRNA_SAD"/>
    <property type="match status" value="1"/>
</dbReference>
<keyword evidence="13" id="KW-0175">Coiled coil</keyword>
<evidence type="ECO:0000256" key="2">
    <source>
        <dbReference type="ARBA" id="ARBA00022490"/>
    </source>
</evidence>
<comment type="subcellular location">
    <subcellularLocation>
        <location evidence="12">Cytoplasm</location>
    </subcellularLocation>
</comment>
<evidence type="ECO:0000256" key="12">
    <source>
        <dbReference type="HAMAP-Rule" id="MF_00036"/>
    </source>
</evidence>
<keyword evidence="12" id="KW-0862">Zinc</keyword>
<dbReference type="Pfam" id="PF01411">
    <property type="entry name" value="tRNA-synt_2c"/>
    <property type="match status" value="1"/>
</dbReference>
<proteinExistence type="inferred from homology"/>
<feature type="coiled-coil region" evidence="13">
    <location>
        <begin position="731"/>
        <end position="758"/>
    </location>
</feature>
<evidence type="ECO:0000256" key="6">
    <source>
        <dbReference type="ARBA" id="ARBA00022840"/>
    </source>
</evidence>
<dbReference type="Gene3D" id="2.40.30.130">
    <property type="match status" value="1"/>
</dbReference>
<keyword evidence="12" id="KW-0479">Metal-binding</keyword>
<dbReference type="HAMAP" id="MF_00036_B">
    <property type="entry name" value="Ala_tRNA_synth_B"/>
    <property type="match status" value="1"/>
</dbReference>
<dbReference type="InterPro" id="IPR023033">
    <property type="entry name" value="Ala_tRNA_ligase_euk/bac"/>
</dbReference>
<keyword evidence="8 12" id="KW-0648">Protein biosynthesis</keyword>
<evidence type="ECO:0000256" key="9">
    <source>
        <dbReference type="ARBA" id="ARBA00023146"/>
    </source>
</evidence>
<dbReference type="InterPro" id="IPR012947">
    <property type="entry name" value="tRNA_SAD"/>
</dbReference>
<keyword evidence="7 12" id="KW-0694">RNA-binding</keyword>
<comment type="catalytic activity">
    <reaction evidence="11 12">
        <text>tRNA(Ala) + L-alanine + ATP = L-alanyl-tRNA(Ala) + AMP + diphosphate</text>
        <dbReference type="Rhea" id="RHEA:12540"/>
        <dbReference type="Rhea" id="RHEA-COMP:9657"/>
        <dbReference type="Rhea" id="RHEA-COMP:9923"/>
        <dbReference type="ChEBI" id="CHEBI:30616"/>
        <dbReference type="ChEBI" id="CHEBI:33019"/>
        <dbReference type="ChEBI" id="CHEBI:57972"/>
        <dbReference type="ChEBI" id="CHEBI:78442"/>
        <dbReference type="ChEBI" id="CHEBI:78497"/>
        <dbReference type="ChEBI" id="CHEBI:456215"/>
        <dbReference type="EC" id="6.1.1.7"/>
    </reaction>
</comment>
<gene>
    <name evidence="12 15" type="primary">alaS</name>
    <name evidence="15" type="ORF">NRE15_14330</name>
</gene>
<dbReference type="Proteomes" id="UP001315967">
    <property type="component" value="Chromosome"/>
</dbReference>
<dbReference type="GO" id="GO:0004813">
    <property type="term" value="F:alanine-tRNA ligase activity"/>
    <property type="evidence" value="ECO:0007669"/>
    <property type="project" value="UniProtKB-EC"/>
</dbReference>
<protein>
    <recommendedName>
        <fullName evidence="12">Alanine--tRNA ligase</fullName>
        <ecNumber evidence="12">6.1.1.7</ecNumber>
    </recommendedName>
    <alternativeName>
        <fullName evidence="12">Alanyl-tRNA synthetase</fullName>
        <shortName evidence="12">AlaRS</shortName>
    </alternativeName>
</protein>
<dbReference type="PRINTS" id="PR00980">
    <property type="entry name" value="TRNASYNTHALA"/>
</dbReference>
<name>A0ABY5P5T2_9LACT</name>
<comment type="cofactor">
    <cofactor evidence="12">
        <name>Zn(2+)</name>
        <dbReference type="ChEBI" id="CHEBI:29105"/>
    </cofactor>
    <text evidence="12">Binds 1 zinc ion per subunit.</text>
</comment>